<evidence type="ECO:0000313" key="7">
    <source>
        <dbReference type="Proteomes" id="UP000304912"/>
    </source>
</evidence>
<feature type="domain" description="Glycosyltransferase 2-like" evidence="5">
    <location>
        <begin position="2"/>
        <end position="164"/>
    </location>
</feature>
<dbReference type="Proteomes" id="UP000304912">
    <property type="component" value="Chromosome"/>
</dbReference>
<feature type="transmembrane region" description="Helical" evidence="4">
    <location>
        <begin position="27"/>
        <end position="49"/>
    </location>
</feature>
<keyword evidence="7" id="KW-1185">Reference proteome</keyword>
<keyword evidence="4" id="KW-0812">Transmembrane</keyword>
<evidence type="ECO:0000256" key="4">
    <source>
        <dbReference type="SAM" id="Phobius"/>
    </source>
</evidence>
<dbReference type="EMBL" id="CP039852">
    <property type="protein sequence ID" value="QCZ95233.1"/>
    <property type="molecule type" value="Genomic_DNA"/>
</dbReference>
<dbReference type="SUPFAM" id="SSF53448">
    <property type="entry name" value="Nucleotide-diphospho-sugar transferases"/>
    <property type="match status" value="1"/>
</dbReference>
<evidence type="ECO:0000259" key="5">
    <source>
        <dbReference type="Pfam" id="PF00535"/>
    </source>
</evidence>
<evidence type="ECO:0000256" key="3">
    <source>
        <dbReference type="ARBA" id="ARBA00022679"/>
    </source>
</evidence>
<proteinExistence type="inferred from homology"/>
<dbReference type="Gene3D" id="3.90.550.10">
    <property type="entry name" value="Spore Coat Polysaccharide Biosynthesis Protein SpsA, Chain A"/>
    <property type="match status" value="1"/>
</dbReference>
<dbReference type="GO" id="GO:0016757">
    <property type="term" value="F:glycosyltransferase activity"/>
    <property type="evidence" value="ECO:0007669"/>
    <property type="project" value="UniProtKB-KW"/>
</dbReference>
<keyword evidence="4" id="KW-0472">Membrane</keyword>
<dbReference type="Pfam" id="PF00535">
    <property type="entry name" value="Glycos_transf_2"/>
    <property type="match status" value="1"/>
</dbReference>
<reference evidence="6 7" key="1">
    <citation type="submission" date="2019-04" db="EMBL/GenBank/DDBJ databases">
        <title>Salinimonas iocasae sp. nov., a halophilic bacterium isolated from the outer tube casing of tubeworms in Okinawa Trough.</title>
        <authorList>
            <person name="Zhang H."/>
            <person name="Wang H."/>
            <person name="Li C."/>
        </authorList>
    </citation>
    <scope>NUCLEOTIDE SEQUENCE [LARGE SCALE GENOMIC DNA]</scope>
    <source>
        <strain evidence="6 7">KX18D6</strain>
    </source>
</reference>
<dbReference type="InterPro" id="IPR050834">
    <property type="entry name" value="Glycosyltransf_2"/>
</dbReference>
<dbReference type="PANTHER" id="PTHR43685">
    <property type="entry name" value="GLYCOSYLTRANSFERASE"/>
    <property type="match status" value="1"/>
</dbReference>
<keyword evidence="3 6" id="KW-0808">Transferase</keyword>
<sequence>MSTYEADKPEWVHDAIKSVCEQSYADFTFLIIVDGSVPAATTAMLLAFAQRDSRIIVAQNSHNIGLAASMNLAIEWAVTQLGIDYFFRMDADDACLPERLEKQVAFLDGHSEVDILGTGLTEVNESGDPVGARVMPASHHIIVRMLPRRCTVNHPTVAIRMKVFHDGFRYDAKRLNTQDYFLWIDLAAQGYQFRNLREKLLRFRRVNDFYKRRGLTKSLNEFKARFIAMRKLHRYSVLNTFYALAVLGLRLMPARVVKWAYKFDRILLEKIVKH</sequence>
<evidence type="ECO:0000313" key="6">
    <source>
        <dbReference type="EMBL" id="QCZ95233.1"/>
    </source>
</evidence>
<organism evidence="6 7">
    <name type="scientific">Salinimonas iocasae</name>
    <dbReference type="NCBI Taxonomy" id="2572577"/>
    <lineage>
        <taxon>Bacteria</taxon>
        <taxon>Pseudomonadati</taxon>
        <taxon>Pseudomonadota</taxon>
        <taxon>Gammaproteobacteria</taxon>
        <taxon>Alteromonadales</taxon>
        <taxon>Alteromonadaceae</taxon>
        <taxon>Alteromonas/Salinimonas group</taxon>
        <taxon>Salinimonas</taxon>
    </lineage>
</organism>
<keyword evidence="4" id="KW-1133">Transmembrane helix</keyword>
<name>A0A5B7YIV7_9ALTE</name>
<accession>A0A5B7YIV7</accession>
<comment type="similarity">
    <text evidence="1">Belongs to the glycosyltransferase 2 family.</text>
</comment>
<dbReference type="KEGG" id="salk:FBQ74_13060"/>
<feature type="transmembrane region" description="Helical" evidence="4">
    <location>
        <begin position="232"/>
        <end position="252"/>
    </location>
</feature>
<protein>
    <submittedName>
        <fullName evidence="6">Glycosyltransferase</fullName>
    </submittedName>
</protein>
<dbReference type="PANTHER" id="PTHR43685:SF5">
    <property type="entry name" value="GLYCOSYLTRANSFERASE EPSE-RELATED"/>
    <property type="match status" value="1"/>
</dbReference>
<dbReference type="InterPro" id="IPR029044">
    <property type="entry name" value="Nucleotide-diphossugar_trans"/>
</dbReference>
<evidence type="ECO:0000256" key="1">
    <source>
        <dbReference type="ARBA" id="ARBA00006739"/>
    </source>
</evidence>
<dbReference type="InterPro" id="IPR001173">
    <property type="entry name" value="Glyco_trans_2-like"/>
</dbReference>
<dbReference type="OrthoDB" id="9801954at2"/>
<keyword evidence="2" id="KW-0328">Glycosyltransferase</keyword>
<gene>
    <name evidence="6" type="ORF">FBQ74_13060</name>
</gene>
<dbReference type="AlphaFoldDB" id="A0A5B7YIV7"/>
<evidence type="ECO:0000256" key="2">
    <source>
        <dbReference type="ARBA" id="ARBA00022676"/>
    </source>
</evidence>